<sequence>MVFIAAKKIEFDINALDLEILKLLVKRVELLKELGYENARFVLRSRLNRFLDDVAQHYALPRDSLALLLSYIDGFTLQLLKPLSVGFLGPRGSFTEEAAIKIFSDLGARLVSYNSIQDVFKAVEAGEIDYGVVPLENSLEGSVGETLDMLTYSNVKICGETELRISHCLIAKPGTKLEDIEIVLSHPMALAQCRSYISNKLKNVRIETRASTAEAVKEAVSKERVAAIGSALAAKLYGGEIIASGIEDNRENYTRFIAIGFKPLDKGVETKTSIIFTVKNVPGALYKALEPFAIRGINLTKIESRPIKGRPWEYMFFVDFAGSIEDAKVVEALEDVKRVTTSMKILGSYKRIV</sequence>
<dbReference type="Pfam" id="PF01842">
    <property type="entry name" value="ACT"/>
    <property type="match status" value="1"/>
</dbReference>
<dbReference type="InterPro" id="IPR045865">
    <property type="entry name" value="ACT-like_dom_sf"/>
</dbReference>
<keyword evidence="4" id="KW-0057">Aromatic amino acid biosynthesis</keyword>
<organism evidence="10 11">
    <name type="scientific">Ignisphaera cupida</name>
    <dbReference type="NCBI Taxonomy" id="3050454"/>
    <lineage>
        <taxon>Archaea</taxon>
        <taxon>Thermoproteota</taxon>
        <taxon>Thermoprotei</taxon>
        <taxon>Desulfurococcales</taxon>
        <taxon>Desulfurococcaceae</taxon>
        <taxon>Ignisphaera</taxon>
    </lineage>
</organism>
<dbReference type="Gene3D" id="3.40.190.10">
    <property type="entry name" value="Periplasmic binding protein-like II"/>
    <property type="match status" value="2"/>
</dbReference>
<name>A0ABD4Z5A2_9CREN</name>
<dbReference type="PANTHER" id="PTHR21022:SF19">
    <property type="entry name" value="PREPHENATE DEHYDRATASE-RELATED"/>
    <property type="match status" value="1"/>
</dbReference>
<evidence type="ECO:0000313" key="10">
    <source>
        <dbReference type="EMBL" id="MDK6028080.1"/>
    </source>
</evidence>
<dbReference type="Proteomes" id="UP001529235">
    <property type="component" value="Unassembled WGS sequence"/>
</dbReference>
<evidence type="ECO:0000256" key="3">
    <source>
        <dbReference type="ARBA" id="ARBA00022605"/>
    </source>
</evidence>
<dbReference type="Pfam" id="PF00800">
    <property type="entry name" value="PDT"/>
    <property type="match status" value="1"/>
</dbReference>
<dbReference type="InterPro" id="IPR008242">
    <property type="entry name" value="Chor_mutase/pphenate_deHydtase"/>
</dbReference>
<dbReference type="Gene3D" id="3.30.70.260">
    <property type="match status" value="1"/>
</dbReference>
<comment type="caution">
    <text evidence="10">The sequence shown here is derived from an EMBL/GenBank/DDBJ whole genome shotgun (WGS) entry which is preliminary data.</text>
</comment>
<dbReference type="EC" id="4.2.1.51" evidence="2"/>
<feature type="domain" description="Prephenate dehydratase" evidence="8">
    <location>
        <begin position="84"/>
        <end position="261"/>
    </location>
</feature>
<dbReference type="EMBL" id="JASNVW010000001">
    <property type="protein sequence ID" value="MDK6028080.1"/>
    <property type="molecule type" value="Genomic_DNA"/>
</dbReference>
<dbReference type="PROSITE" id="PS00858">
    <property type="entry name" value="PREPHENATE_DEHYDR_2"/>
    <property type="match status" value="1"/>
</dbReference>
<evidence type="ECO:0000259" key="9">
    <source>
        <dbReference type="PROSITE" id="PS51671"/>
    </source>
</evidence>
<evidence type="ECO:0000256" key="6">
    <source>
        <dbReference type="ARBA" id="ARBA00023239"/>
    </source>
</evidence>
<dbReference type="FunFam" id="3.30.70.260:FF:000012">
    <property type="entry name" value="Prephenate dehydratase"/>
    <property type="match status" value="1"/>
</dbReference>
<keyword evidence="3" id="KW-0028">Amino-acid biosynthesis</keyword>
<dbReference type="NCBIfam" id="NF008865">
    <property type="entry name" value="PRK11898.1"/>
    <property type="match status" value="1"/>
</dbReference>
<dbReference type="GO" id="GO:0009094">
    <property type="term" value="P:L-phenylalanine biosynthetic process"/>
    <property type="evidence" value="ECO:0007669"/>
    <property type="project" value="UniProtKB-KW"/>
</dbReference>
<protein>
    <recommendedName>
        <fullName evidence="2">prephenate dehydratase</fullName>
        <ecNumber evidence="2">4.2.1.51</ecNumber>
    </recommendedName>
</protein>
<dbReference type="GO" id="GO:0004664">
    <property type="term" value="F:prephenate dehydratase activity"/>
    <property type="evidence" value="ECO:0007669"/>
    <property type="project" value="UniProtKB-EC"/>
</dbReference>
<proteinExistence type="predicted"/>
<evidence type="ECO:0000256" key="7">
    <source>
        <dbReference type="ARBA" id="ARBA00047848"/>
    </source>
</evidence>
<dbReference type="AlphaFoldDB" id="A0ABD4Z5A2"/>
<dbReference type="InterPro" id="IPR001086">
    <property type="entry name" value="Preph_deHydtase"/>
</dbReference>
<dbReference type="PROSITE" id="PS51671">
    <property type="entry name" value="ACT"/>
    <property type="match status" value="1"/>
</dbReference>
<evidence type="ECO:0000259" key="8">
    <source>
        <dbReference type="PROSITE" id="PS51171"/>
    </source>
</evidence>
<dbReference type="InterPro" id="IPR002912">
    <property type="entry name" value="ACT_dom"/>
</dbReference>
<dbReference type="CDD" id="cd13630">
    <property type="entry name" value="PBP2_PDT_1"/>
    <property type="match status" value="1"/>
</dbReference>
<dbReference type="PANTHER" id="PTHR21022">
    <property type="entry name" value="PREPHENATE DEHYDRATASE P PROTEIN"/>
    <property type="match status" value="1"/>
</dbReference>
<gene>
    <name evidence="10" type="primary">pheA</name>
    <name evidence="10" type="ORF">QPL79_01715</name>
</gene>
<evidence type="ECO:0000313" key="11">
    <source>
        <dbReference type="Proteomes" id="UP001529235"/>
    </source>
</evidence>
<comment type="catalytic activity">
    <reaction evidence="7">
        <text>prephenate + H(+) = 3-phenylpyruvate + CO2 + H2O</text>
        <dbReference type="Rhea" id="RHEA:21648"/>
        <dbReference type="ChEBI" id="CHEBI:15377"/>
        <dbReference type="ChEBI" id="CHEBI:15378"/>
        <dbReference type="ChEBI" id="CHEBI:16526"/>
        <dbReference type="ChEBI" id="CHEBI:18005"/>
        <dbReference type="ChEBI" id="CHEBI:29934"/>
        <dbReference type="EC" id="4.2.1.51"/>
    </reaction>
</comment>
<dbReference type="PIRSF" id="PIRSF001500">
    <property type="entry name" value="Chor_mut_pdt_Ppr"/>
    <property type="match status" value="1"/>
</dbReference>
<evidence type="ECO:0000256" key="5">
    <source>
        <dbReference type="ARBA" id="ARBA00023222"/>
    </source>
</evidence>
<comment type="pathway">
    <text evidence="1">Amino-acid biosynthesis; L-phenylalanine biosynthesis; phenylpyruvate from prephenate: step 1/1.</text>
</comment>
<dbReference type="RefSeq" id="WP_285273054.1">
    <property type="nucleotide sequence ID" value="NZ_JASNVW010000001.1"/>
</dbReference>
<keyword evidence="6 10" id="KW-0456">Lyase</keyword>
<dbReference type="InterPro" id="IPR018528">
    <property type="entry name" value="Preph_deHydtase_CS"/>
</dbReference>
<reference evidence="10 11" key="1">
    <citation type="submission" date="2023-05" db="EMBL/GenBank/DDBJ databases">
        <title>A new hyperthermophilic archaea 'Ignisphaera cupida' sp. nov. and description of the family 'Ignisphaeraceae' fam. nov.</title>
        <authorList>
            <person name="Podosokorskaya O.A."/>
            <person name="Elcheninov A.G."/>
            <person name="Klukina A."/>
            <person name="Merkel A.Y."/>
        </authorList>
    </citation>
    <scope>NUCLEOTIDE SEQUENCE [LARGE SCALE GENOMIC DNA]</scope>
    <source>
        <strain evidence="10 11">4213-co</strain>
    </source>
</reference>
<accession>A0ABD4Z5A2</accession>
<dbReference type="SUPFAM" id="SSF55021">
    <property type="entry name" value="ACT-like"/>
    <property type="match status" value="1"/>
</dbReference>
<dbReference type="CDD" id="cd04905">
    <property type="entry name" value="ACT_CM-PDT"/>
    <property type="match status" value="1"/>
</dbReference>
<dbReference type="FunFam" id="3.40.190.10:FF:000029">
    <property type="entry name" value="Chorismate mutase/Prephenate dehydratase"/>
    <property type="match status" value="1"/>
</dbReference>
<evidence type="ECO:0000256" key="4">
    <source>
        <dbReference type="ARBA" id="ARBA00023141"/>
    </source>
</evidence>
<feature type="domain" description="ACT" evidence="9">
    <location>
        <begin position="273"/>
        <end position="350"/>
    </location>
</feature>
<evidence type="ECO:0000256" key="1">
    <source>
        <dbReference type="ARBA" id="ARBA00004741"/>
    </source>
</evidence>
<dbReference type="PROSITE" id="PS51171">
    <property type="entry name" value="PREPHENATE_DEHYDR_3"/>
    <property type="match status" value="1"/>
</dbReference>
<keyword evidence="11" id="KW-1185">Reference proteome</keyword>
<evidence type="ECO:0000256" key="2">
    <source>
        <dbReference type="ARBA" id="ARBA00013147"/>
    </source>
</evidence>
<keyword evidence="5" id="KW-0584">Phenylalanine biosynthesis</keyword>
<dbReference type="SUPFAM" id="SSF53850">
    <property type="entry name" value="Periplasmic binding protein-like II"/>
    <property type="match status" value="1"/>
</dbReference>